<dbReference type="GO" id="GO:0000160">
    <property type="term" value="P:phosphorelay signal transduction system"/>
    <property type="evidence" value="ECO:0007669"/>
    <property type="project" value="InterPro"/>
</dbReference>
<protein>
    <submittedName>
        <fullName evidence="8">Response regulator</fullName>
    </submittedName>
</protein>
<dbReference type="InterPro" id="IPR011006">
    <property type="entry name" value="CheY-like_superfamily"/>
</dbReference>
<dbReference type="InterPro" id="IPR018060">
    <property type="entry name" value="HTH_AraC"/>
</dbReference>
<evidence type="ECO:0000256" key="4">
    <source>
        <dbReference type="PROSITE-ProRule" id="PRU00169"/>
    </source>
</evidence>
<reference evidence="8 9" key="1">
    <citation type="submission" date="2019-05" db="EMBL/GenBank/DDBJ databases">
        <authorList>
            <person name="Narsing Rao M.P."/>
            <person name="Li W.J."/>
        </authorList>
    </citation>
    <scope>NUCLEOTIDE SEQUENCE [LARGE SCALE GENOMIC DNA]</scope>
    <source>
        <strain evidence="8 9">SYSU_K30003</strain>
    </source>
</reference>
<feature type="domain" description="GGDEF" evidence="7">
    <location>
        <begin position="180"/>
        <end position="311"/>
    </location>
</feature>
<dbReference type="Pfam" id="PF12833">
    <property type="entry name" value="HTH_18"/>
    <property type="match status" value="1"/>
</dbReference>
<keyword evidence="9" id="KW-1185">Reference proteome</keyword>
<keyword evidence="3" id="KW-0804">Transcription</keyword>
<dbReference type="InterPro" id="IPR000160">
    <property type="entry name" value="GGDEF_dom"/>
</dbReference>
<keyword evidence="4" id="KW-0597">Phosphoprotein</keyword>
<evidence type="ECO:0000256" key="3">
    <source>
        <dbReference type="ARBA" id="ARBA00023163"/>
    </source>
</evidence>
<feature type="modified residue" description="4-aspartylphosphate" evidence="4">
    <location>
        <position position="55"/>
    </location>
</feature>
<evidence type="ECO:0000313" key="8">
    <source>
        <dbReference type="EMBL" id="TLS51017.1"/>
    </source>
</evidence>
<dbReference type="RefSeq" id="WP_138195369.1">
    <property type="nucleotide sequence ID" value="NZ_VCIW01000011.1"/>
</dbReference>
<dbReference type="CDD" id="cd17536">
    <property type="entry name" value="REC_YesN-like"/>
    <property type="match status" value="1"/>
</dbReference>
<dbReference type="SUPFAM" id="SSF52172">
    <property type="entry name" value="CheY-like"/>
    <property type="match status" value="1"/>
</dbReference>
<dbReference type="Pfam" id="PF17853">
    <property type="entry name" value="GGDEF_2"/>
    <property type="match status" value="1"/>
</dbReference>
<accession>A0A5R9G3R2</accession>
<feature type="domain" description="Response regulatory" evidence="6">
    <location>
        <begin position="3"/>
        <end position="120"/>
    </location>
</feature>
<sequence>MPNIVIVDDEAIFRRGLSSMIASIDAEWRVVGDARDGYEALDLLQDRRPDVMLTDIRMPRMDGLQLQKIARERFPDLVSAVVSGYEDFAYVKQSMQHGAKDYLMKPIEREELAKLLDRLKAEVRERAERRSAAPEWAKGDQRRARERASEHLAAALARGAVGEDEIRQLEEELGLRFDAPCYACMIVKLDKQSVGSERYGRADPSLFQLYIQQFVQEVIDRRTTGFSFVLNDSEVVAMLNGEGGADAMRKHLEMAESIRLQIKSLSDLTVTIGVGRLSPGAESLAASYREAEIALLRRLIVGGDKVLAYERMEADGTTLAHAEPREWSWEALERAIADGRPAEAEERAREAAAELCRKAPTPQTVHRHICKLVIRCYELASEWGVAKAWLGEKDVRELLFDVCSVSASDELTELCGSLFGRLAGCVAAAGADRPADAVAKAIRYMEANYAESITLGRMAEMLYLNPAYFSALFKQKTGVTFVERLTAIRVEAAKHLLAATNALVAEVAERTGFRNVRHFNRVFKGETGVSPTEYRERMREDVGGS</sequence>
<feature type="domain" description="HTH araC/xylS-type" evidence="5">
    <location>
        <begin position="439"/>
        <end position="537"/>
    </location>
</feature>
<keyword evidence="2" id="KW-0238">DNA-binding</keyword>
<dbReference type="EMBL" id="VCIW01000011">
    <property type="protein sequence ID" value="TLS51017.1"/>
    <property type="molecule type" value="Genomic_DNA"/>
</dbReference>
<keyword evidence="1" id="KW-0805">Transcription regulation</keyword>
<dbReference type="Gene3D" id="1.10.10.60">
    <property type="entry name" value="Homeodomain-like"/>
    <property type="match status" value="2"/>
</dbReference>
<dbReference type="InterPro" id="IPR041522">
    <property type="entry name" value="CdaR_GGDEF"/>
</dbReference>
<dbReference type="PANTHER" id="PTHR43280">
    <property type="entry name" value="ARAC-FAMILY TRANSCRIPTIONAL REGULATOR"/>
    <property type="match status" value="1"/>
</dbReference>
<dbReference type="InterPro" id="IPR009057">
    <property type="entry name" value="Homeodomain-like_sf"/>
</dbReference>
<evidence type="ECO:0000313" key="9">
    <source>
        <dbReference type="Proteomes" id="UP000309676"/>
    </source>
</evidence>
<evidence type="ECO:0000259" key="5">
    <source>
        <dbReference type="PROSITE" id="PS01124"/>
    </source>
</evidence>
<evidence type="ECO:0000256" key="2">
    <source>
        <dbReference type="ARBA" id="ARBA00023125"/>
    </source>
</evidence>
<dbReference type="OrthoDB" id="9794370at2"/>
<gene>
    <name evidence="8" type="ORF">FE782_16620</name>
</gene>
<dbReference type="PROSITE" id="PS50110">
    <property type="entry name" value="RESPONSE_REGULATORY"/>
    <property type="match status" value="1"/>
</dbReference>
<evidence type="ECO:0000256" key="1">
    <source>
        <dbReference type="ARBA" id="ARBA00023015"/>
    </source>
</evidence>
<evidence type="ECO:0000259" key="7">
    <source>
        <dbReference type="PROSITE" id="PS50887"/>
    </source>
</evidence>
<comment type="caution">
    <text evidence="8">The sequence shown here is derived from an EMBL/GenBank/DDBJ whole genome shotgun (WGS) entry which is preliminary data.</text>
</comment>
<dbReference type="InterPro" id="IPR020449">
    <property type="entry name" value="Tscrpt_reg_AraC-type_HTH"/>
</dbReference>
<dbReference type="AlphaFoldDB" id="A0A5R9G3R2"/>
<dbReference type="Proteomes" id="UP000309676">
    <property type="component" value="Unassembled WGS sequence"/>
</dbReference>
<dbReference type="GO" id="GO:0003700">
    <property type="term" value="F:DNA-binding transcription factor activity"/>
    <property type="evidence" value="ECO:0007669"/>
    <property type="project" value="InterPro"/>
</dbReference>
<proteinExistence type="predicted"/>
<dbReference type="Pfam" id="PF00072">
    <property type="entry name" value="Response_reg"/>
    <property type="match status" value="1"/>
</dbReference>
<dbReference type="SMART" id="SM00448">
    <property type="entry name" value="REC"/>
    <property type="match status" value="1"/>
</dbReference>
<dbReference type="PROSITE" id="PS01124">
    <property type="entry name" value="HTH_ARAC_FAMILY_2"/>
    <property type="match status" value="1"/>
</dbReference>
<dbReference type="SUPFAM" id="SSF46689">
    <property type="entry name" value="Homeodomain-like"/>
    <property type="match status" value="2"/>
</dbReference>
<dbReference type="Gene3D" id="3.40.50.2300">
    <property type="match status" value="1"/>
</dbReference>
<name>A0A5R9G3R2_9BACL</name>
<dbReference type="PRINTS" id="PR00032">
    <property type="entry name" value="HTHARAC"/>
</dbReference>
<evidence type="ECO:0000259" key="6">
    <source>
        <dbReference type="PROSITE" id="PS50110"/>
    </source>
</evidence>
<dbReference type="PANTHER" id="PTHR43280:SF2">
    <property type="entry name" value="HTH-TYPE TRANSCRIPTIONAL REGULATOR EXSA"/>
    <property type="match status" value="1"/>
</dbReference>
<dbReference type="PROSITE" id="PS50887">
    <property type="entry name" value="GGDEF"/>
    <property type="match status" value="1"/>
</dbReference>
<dbReference type="InterPro" id="IPR001789">
    <property type="entry name" value="Sig_transdc_resp-reg_receiver"/>
</dbReference>
<dbReference type="GO" id="GO:0043565">
    <property type="term" value="F:sequence-specific DNA binding"/>
    <property type="evidence" value="ECO:0007669"/>
    <property type="project" value="InterPro"/>
</dbReference>
<organism evidence="8 9">
    <name type="scientific">Paenibacillus antri</name>
    <dbReference type="NCBI Taxonomy" id="2582848"/>
    <lineage>
        <taxon>Bacteria</taxon>
        <taxon>Bacillati</taxon>
        <taxon>Bacillota</taxon>
        <taxon>Bacilli</taxon>
        <taxon>Bacillales</taxon>
        <taxon>Paenibacillaceae</taxon>
        <taxon>Paenibacillus</taxon>
    </lineage>
</organism>
<dbReference type="SMART" id="SM00342">
    <property type="entry name" value="HTH_ARAC"/>
    <property type="match status" value="1"/>
</dbReference>